<dbReference type="InterPro" id="IPR000048">
    <property type="entry name" value="IQ_motif_EF-hand-BS"/>
</dbReference>
<dbReference type="AlphaFoldDB" id="A0A9Q0MEX5"/>
<dbReference type="CDD" id="cd23767">
    <property type="entry name" value="IQCD"/>
    <property type="match status" value="1"/>
</dbReference>
<dbReference type="EMBL" id="JAPWDV010000001">
    <property type="protein sequence ID" value="KAJ6223783.1"/>
    <property type="molecule type" value="Genomic_DNA"/>
</dbReference>
<keyword evidence="2" id="KW-1185">Reference proteome</keyword>
<evidence type="ECO:0000313" key="1">
    <source>
        <dbReference type="EMBL" id="KAJ6223783.1"/>
    </source>
</evidence>
<sequence length="224" mass="26002">MAVVLSHWQHAHQSALMIQSFWRGFAVRKEIDSKFPNMRFIRKRLATANSNYSEDQTLTASFHRILQRLSKVKSISLLQKDIETLDRYAELSREICLHINENEWVIGTLINAIGSLNRSEPHKITLYSILGVMNSLLRNTGTEVFYGREDLLNIIVKNFRNFHSKDAKNNLIITRSITLLSLLLKDKVTLKLFKSDISSKQFVEKFIQPRENSILNTDILRCLK</sequence>
<dbReference type="Proteomes" id="UP001142055">
    <property type="component" value="Chromosome 1"/>
</dbReference>
<reference evidence="1" key="1">
    <citation type="submission" date="2022-12" db="EMBL/GenBank/DDBJ databases">
        <title>Genome assemblies of Blomia tropicalis.</title>
        <authorList>
            <person name="Cui Y."/>
        </authorList>
    </citation>
    <scope>NUCLEOTIDE SEQUENCE</scope>
    <source>
        <tissue evidence="1">Adult mites</tissue>
    </source>
</reference>
<proteinExistence type="predicted"/>
<name>A0A9Q0MEX5_BLOTA</name>
<protein>
    <submittedName>
        <fullName evidence="1">Uncharacterized protein</fullName>
    </submittedName>
</protein>
<dbReference type="OMA" id="CNCTLCY"/>
<comment type="caution">
    <text evidence="1">The sequence shown here is derived from an EMBL/GenBank/DDBJ whole genome shotgun (WGS) entry which is preliminary data.</text>
</comment>
<dbReference type="PROSITE" id="PS50096">
    <property type="entry name" value="IQ"/>
    <property type="match status" value="1"/>
</dbReference>
<gene>
    <name evidence="1" type="ORF">RDWZM_002328</name>
</gene>
<organism evidence="1 2">
    <name type="scientific">Blomia tropicalis</name>
    <name type="common">Mite</name>
    <dbReference type="NCBI Taxonomy" id="40697"/>
    <lineage>
        <taxon>Eukaryota</taxon>
        <taxon>Metazoa</taxon>
        <taxon>Ecdysozoa</taxon>
        <taxon>Arthropoda</taxon>
        <taxon>Chelicerata</taxon>
        <taxon>Arachnida</taxon>
        <taxon>Acari</taxon>
        <taxon>Acariformes</taxon>
        <taxon>Sarcoptiformes</taxon>
        <taxon>Astigmata</taxon>
        <taxon>Glycyphagoidea</taxon>
        <taxon>Echimyopodidae</taxon>
        <taxon>Blomia</taxon>
    </lineage>
</organism>
<evidence type="ECO:0000313" key="2">
    <source>
        <dbReference type="Proteomes" id="UP001142055"/>
    </source>
</evidence>
<dbReference type="Pfam" id="PF00612">
    <property type="entry name" value="IQ"/>
    <property type="match status" value="1"/>
</dbReference>
<accession>A0A9Q0MEX5</accession>